<proteinExistence type="predicted"/>
<organism evidence="1 2">
    <name type="scientific">Choristoneura fumiferana</name>
    <name type="common">Spruce budworm moth</name>
    <name type="synonym">Archips fumiferana</name>
    <dbReference type="NCBI Taxonomy" id="7141"/>
    <lineage>
        <taxon>Eukaryota</taxon>
        <taxon>Metazoa</taxon>
        <taxon>Ecdysozoa</taxon>
        <taxon>Arthropoda</taxon>
        <taxon>Hexapoda</taxon>
        <taxon>Insecta</taxon>
        <taxon>Pterygota</taxon>
        <taxon>Neoptera</taxon>
        <taxon>Endopterygota</taxon>
        <taxon>Lepidoptera</taxon>
        <taxon>Glossata</taxon>
        <taxon>Ditrysia</taxon>
        <taxon>Tortricoidea</taxon>
        <taxon>Tortricidae</taxon>
        <taxon>Tortricinae</taxon>
        <taxon>Choristoneura</taxon>
    </lineage>
</organism>
<evidence type="ECO:0000313" key="1">
    <source>
        <dbReference type="EMBL" id="KAI8438408.1"/>
    </source>
</evidence>
<keyword evidence="2" id="KW-1185">Reference proteome</keyword>
<sequence length="1199" mass="133145">MEGYISIWCGVGLYLVVDLEGIKMYWLPLLVGLLASGAYGQLTAQSSVAPALRECYTDTLLQNRNNLPPATINVLIDIIRHVEDAPNVNMGLREIAVSLLHTYRQDGIEYHQPEANLVNNANILPYAPTFHSFHRHRLLLTKLIPNNLQVLENTTLSSPLKCAIHNMLSTTVDARVQGNGNCNQFSQYRALRTARQVSDSDIADDVEILDPALLNSKNRMGQMRQYNPKNDVEYNNYGSARSERQLLGESLCPILTGVVRTFWGEVSAGHLIAGIAAGSESQRVSVLELAKGSVLNYANAQQTVSSVFAATLSGDLAEAVLIQGTERGNPTISIGATGYWNSTQALKYFMLRNRVNIEMTDPEIRGDIDGYVLGSNLNTPLATYGSLKLSQLLDMYYSRNGVFNLETRACNRRSLMQQYITNANLVTETYTFAAALDTQMPLRGTITGGLDSLVDSAVTNFQSYASSIMNDLNCGSTESLSIDYLFTGVNLQTSLTNIRTLMHERLEIDRMHNYVGGNATVLLFLLNSGNLQNNDQIWQQARILNETVPDLRILFTTSTNQMDNLWNLVRDMHQDIHTISLTTTVNHVEALAPTLNRIQQTGRRIINPLCGATYNREINSGSRTFEDFVEPNYINFYAISPNYFYSNNENRRIRISRTGAAMGNSACRFPYSVRYNVQIEDFGCFSSSASIGASIIVIVAALFINVDVINRFRQDGIVYDPTAIVQQSIVPYSPTGFPIYKNMLLLTKLLPVNQFHLPTDSLTPEEKEWTCNSISLPNNQSARLASYREADDVEVIDVKCRFDALGRRVHGTRDCGHFCRTGTAKCVEVASTALLIEQSIGPAVALYHASPLSGTTNLRGIEQFVNNTVAAFHSYIPLNIRDPVCIVSVSQVLRPIVNLILITSEANRNLISYIIDNIEVGKYGSSITLLHPETGEVIVDKTFSPAKFYTEFALRYSARFGTLNIVNGLQSLRTLVTRQAELDKTEQYAGGNATVALFLSDTIPLTGDDWNRAMQHTMWLRNFAPGPRRIVNPLCGIDWVDRNSGTIGFEDYVDANGINLYRLIPNYFFVNNPSRLRNQTSGTVPGDVICESVTSGNAVEINLAEACSQTATVERCRPFYLTVSSVSVPLTPQCKDSGCRYPNDLSMSGEDCDALDRGDNDSQKSDKMFTLKKWNAVAMWSWDVECDTCAICRVQVMVL</sequence>
<accession>A0ACC0KPF8</accession>
<evidence type="ECO:0000313" key="2">
    <source>
        <dbReference type="Proteomes" id="UP001064048"/>
    </source>
</evidence>
<gene>
    <name evidence="1" type="ORF">MSG28_010941</name>
</gene>
<dbReference type="EMBL" id="CM046118">
    <property type="protein sequence ID" value="KAI8438408.1"/>
    <property type="molecule type" value="Genomic_DNA"/>
</dbReference>
<protein>
    <submittedName>
        <fullName evidence="1">Uncharacterized protein</fullName>
    </submittedName>
</protein>
<reference evidence="1 2" key="1">
    <citation type="journal article" date="2022" name="Genome Biol. Evol.">
        <title>The Spruce Budworm Genome: Reconstructing the Evolutionary History of Antifreeze Proteins.</title>
        <authorList>
            <person name="Beliveau C."/>
            <person name="Gagne P."/>
            <person name="Picq S."/>
            <person name="Vernygora O."/>
            <person name="Keeling C.I."/>
            <person name="Pinkney K."/>
            <person name="Doucet D."/>
            <person name="Wen F."/>
            <person name="Johnston J.S."/>
            <person name="Maaroufi H."/>
            <person name="Boyle B."/>
            <person name="Laroche J."/>
            <person name="Dewar K."/>
            <person name="Juretic N."/>
            <person name="Blackburn G."/>
            <person name="Nisole A."/>
            <person name="Brunet B."/>
            <person name="Brandao M."/>
            <person name="Lumley L."/>
            <person name="Duan J."/>
            <person name="Quan G."/>
            <person name="Lucarotti C.J."/>
            <person name="Roe A.D."/>
            <person name="Sperling F.A.H."/>
            <person name="Levesque R.C."/>
            <person name="Cusson M."/>
        </authorList>
    </citation>
    <scope>NUCLEOTIDE SEQUENCE [LARGE SCALE GENOMIC DNA]</scope>
    <source>
        <strain evidence="1">Glfc:IPQL:Cfum</strain>
    </source>
</reference>
<comment type="caution">
    <text evidence="1">The sequence shown here is derived from an EMBL/GenBank/DDBJ whole genome shotgun (WGS) entry which is preliminary data.</text>
</comment>
<name>A0ACC0KPF8_CHOFU</name>
<dbReference type="Proteomes" id="UP001064048">
    <property type="component" value="Chromosome 18"/>
</dbReference>